<gene>
    <name evidence="2" type="ORF">PCASD_06625</name>
</gene>
<organism evidence="2 3">
    <name type="scientific">Puccinia coronata f. sp. avenae</name>
    <dbReference type="NCBI Taxonomy" id="200324"/>
    <lineage>
        <taxon>Eukaryota</taxon>
        <taxon>Fungi</taxon>
        <taxon>Dikarya</taxon>
        <taxon>Basidiomycota</taxon>
        <taxon>Pucciniomycotina</taxon>
        <taxon>Pucciniomycetes</taxon>
        <taxon>Pucciniales</taxon>
        <taxon>Pucciniaceae</taxon>
        <taxon>Puccinia</taxon>
    </lineage>
</organism>
<dbReference type="Proteomes" id="UP000235392">
    <property type="component" value="Unassembled WGS sequence"/>
</dbReference>
<sequence length="118" mass="13091">MRVAIFFILLLGSVGAMVPSVEEVTSGMEIESGGAKIYCALEGCQREMEKESLIFAKCPDHIACERCARHFICSEKLNAPHRFVERPSVPPDALEAPARRGNLVWIIAYHPTSQNHIP</sequence>
<accession>A0A2N5UT88</accession>
<reference evidence="2 3" key="1">
    <citation type="submission" date="2017-11" db="EMBL/GenBank/DDBJ databases">
        <title>De novo assembly and phasing of dikaryotic genomes from two isolates of Puccinia coronata f. sp. avenae, the causal agent of oat crown rust.</title>
        <authorList>
            <person name="Miller M.E."/>
            <person name="Zhang Y."/>
            <person name="Omidvar V."/>
            <person name="Sperschneider J."/>
            <person name="Schwessinger B."/>
            <person name="Raley C."/>
            <person name="Palmer J.M."/>
            <person name="Garnica D."/>
            <person name="Upadhyaya N."/>
            <person name="Rathjen J."/>
            <person name="Taylor J.M."/>
            <person name="Park R.F."/>
            <person name="Dodds P.N."/>
            <person name="Hirsch C.D."/>
            <person name="Kianian S.F."/>
            <person name="Figueroa M."/>
        </authorList>
    </citation>
    <scope>NUCLEOTIDE SEQUENCE [LARGE SCALE GENOMIC DNA]</scope>
    <source>
        <strain evidence="2">12SD80</strain>
    </source>
</reference>
<proteinExistence type="predicted"/>
<feature type="signal peptide" evidence="1">
    <location>
        <begin position="1"/>
        <end position="16"/>
    </location>
</feature>
<evidence type="ECO:0008006" key="4">
    <source>
        <dbReference type="Google" id="ProtNLM"/>
    </source>
</evidence>
<dbReference type="EMBL" id="PGCI01000095">
    <property type="protein sequence ID" value="PLW40982.1"/>
    <property type="molecule type" value="Genomic_DNA"/>
</dbReference>
<feature type="chain" id="PRO_5014607138" description="CxC6 like cysteine cluster associated with KDZ domain-containing protein" evidence="1">
    <location>
        <begin position="17"/>
        <end position="118"/>
    </location>
</feature>
<evidence type="ECO:0000256" key="1">
    <source>
        <dbReference type="SAM" id="SignalP"/>
    </source>
</evidence>
<dbReference type="AlphaFoldDB" id="A0A2N5UT88"/>
<evidence type="ECO:0000313" key="2">
    <source>
        <dbReference type="EMBL" id="PLW40982.1"/>
    </source>
</evidence>
<comment type="caution">
    <text evidence="2">The sequence shown here is derived from an EMBL/GenBank/DDBJ whole genome shotgun (WGS) entry which is preliminary data.</text>
</comment>
<evidence type="ECO:0000313" key="3">
    <source>
        <dbReference type="Proteomes" id="UP000235392"/>
    </source>
</evidence>
<name>A0A2N5UT88_9BASI</name>
<protein>
    <recommendedName>
        <fullName evidence="4">CxC6 like cysteine cluster associated with KDZ domain-containing protein</fullName>
    </recommendedName>
</protein>
<keyword evidence="1" id="KW-0732">Signal</keyword>